<protein>
    <recommendedName>
        <fullName evidence="2">Copia protein</fullName>
    </recommendedName>
</protein>
<dbReference type="AlphaFoldDB" id="A0AAW2UF42"/>
<dbReference type="CDD" id="cd09272">
    <property type="entry name" value="RNase_HI_RT_Ty1"/>
    <property type="match status" value="1"/>
</dbReference>
<proteinExistence type="predicted"/>
<reference evidence="1" key="1">
    <citation type="submission" date="2020-06" db="EMBL/GenBank/DDBJ databases">
        <authorList>
            <person name="Li T."/>
            <person name="Hu X."/>
            <person name="Zhang T."/>
            <person name="Song X."/>
            <person name="Zhang H."/>
            <person name="Dai N."/>
            <person name="Sheng W."/>
            <person name="Hou X."/>
            <person name="Wei L."/>
        </authorList>
    </citation>
    <scope>NUCLEOTIDE SEQUENCE</scope>
    <source>
        <strain evidence="1">KEN1</strain>
        <tissue evidence="1">Leaf</tissue>
    </source>
</reference>
<reference evidence="1" key="2">
    <citation type="journal article" date="2024" name="Plant">
        <title>Genomic evolution and insights into agronomic trait innovations of Sesamum species.</title>
        <authorList>
            <person name="Miao H."/>
            <person name="Wang L."/>
            <person name="Qu L."/>
            <person name="Liu H."/>
            <person name="Sun Y."/>
            <person name="Le M."/>
            <person name="Wang Q."/>
            <person name="Wei S."/>
            <person name="Zheng Y."/>
            <person name="Lin W."/>
            <person name="Duan Y."/>
            <person name="Cao H."/>
            <person name="Xiong S."/>
            <person name="Wang X."/>
            <person name="Wei L."/>
            <person name="Li C."/>
            <person name="Ma Q."/>
            <person name="Ju M."/>
            <person name="Zhao R."/>
            <person name="Li G."/>
            <person name="Mu C."/>
            <person name="Tian Q."/>
            <person name="Mei H."/>
            <person name="Zhang T."/>
            <person name="Gao T."/>
            <person name="Zhang H."/>
        </authorList>
    </citation>
    <scope>NUCLEOTIDE SEQUENCE</scope>
    <source>
        <strain evidence="1">KEN1</strain>
    </source>
</reference>
<dbReference type="EMBL" id="JACGWN010000012">
    <property type="protein sequence ID" value="KAL0415574.1"/>
    <property type="molecule type" value="Genomic_DNA"/>
</dbReference>
<comment type="caution">
    <text evidence="1">The sequence shown here is derived from an EMBL/GenBank/DDBJ whole genome shotgun (WGS) entry which is preliminary data.</text>
</comment>
<evidence type="ECO:0000313" key="1">
    <source>
        <dbReference type="EMBL" id="KAL0415574.1"/>
    </source>
</evidence>
<gene>
    <name evidence="1" type="ORF">Slati_3389300</name>
</gene>
<evidence type="ECO:0008006" key="2">
    <source>
        <dbReference type="Google" id="ProtNLM"/>
    </source>
</evidence>
<organism evidence="1">
    <name type="scientific">Sesamum latifolium</name>
    <dbReference type="NCBI Taxonomy" id="2727402"/>
    <lineage>
        <taxon>Eukaryota</taxon>
        <taxon>Viridiplantae</taxon>
        <taxon>Streptophyta</taxon>
        <taxon>Embryophyta</taxon>
        <taxon>Tracheophyta</taxon>
        <taxon>Spermatophyta</taxon>
        <taxon>Magnoliopsida</taxon>
        <taxon>eudicotyledons</taxon>
        <taxon>Gunneridae</taxon>
        <taxon>Pentapetalae</taxon>
        <taxon>asterids</taxon>
        <taxon>lamiids</taxon>
        <taxon>Lamiales</taxon>
        <taxon>Pedaliaceae</taxon>
        <taxon>Sesamum</taxon>
    </lineage>
</organism>
<accession>A0AAW2UF42</accession>
<sequence length="102" mass="11340">MANPVFHERTKHIELDCHIVRDAYKEGFIEPSHICSSSQTADLFTKVFSLKNFGSLLSKLGLVSMVPNPTCGGAVEYQAQQQIAAMVIELRLKVKDKDFDVG</sequence>
<name>A0AAW2UF42_9LAMI</name>